<protein>
    <submittedName>
        <fullName evidence="10">Response regulator transcription factor</fullName>
    </submittedName>
</protein>
<dbReference type="SUPFAM" id="SSF46894">
    <property type="entry name" value="C-terminal effector domain of the bipartite response regulators"/>
    <property type="match status" value="1"/>
</dbReference>
<evidence type="ECO:0000256" key="2">
    <source>
        <dbReference type="ARBA" id="ARBA00023012"/>
    </source>
</evidence>
<dbReference type="AlphaFoldDB" id="A0A5R8QEP3"/>
<comment type="caution">
    <text evidence="10">The sequence shown here is derived from an EMBL/GenBank/DDBJ whole genome shotgun (WGS) entry which is preliminary data.</text>
</comment>
<dbReference type="RefSeq" id="WP_138190619.1">
    <property type="nucleotide sequence ID" value="NZ_VBWP01000003.1"/>
</dbReference>
<dbReference type="CDD" id="cd17574">
    <property type="entry name" value="REC_OmpR"/>
    <property type="match status" value="1"/>
</dbReference>
<dbReference type="InterPro" id="IPR036388">
    <property type="entry name" value="WH-like_DNA-bd_sf"/>
</dbReference>
<proteinExistence type="predicted"/>
<dbReference type="Proteomes" id="UP000306912">
    <property type="component" value="Unassembled WGS sequence"/>
</dbReference>
<dbReference type="InterPro" id="IPR016032">
    <property type="entry name" value="Sig_transdc_resp-reg_C-effctor"/>
</dbReference>
<dbReference type="Pfam" id="PF00072">
    <property type="entry name" value="Response_reg"/>
    <property type="match status" value="1"/>
</dbReference>
<dbReference type="Gene3D" id="1.10.10.10">
    <property type="entry name" value="Winged helix-like DNA-binding domain superfamily/Winged helix DNA-binding domain"/>
    <property type="match status" value="1"/>
</dbReference>
<dbReference type="GO" id="GO:0005829">
    <property type="term" value="C:cytosol"/>
    <property type="evidence" value="ECO:0007669"/>
    <property type="project" value="TreeGrafter"/>
</dbReference>
<dbReference type="GO" id="GO:0000976">
    <property type="term" value="F:transcription cis-regulatory region binding"/>
    <property type="evidence" value="ECO:0007669"/>
    <property type="project" value="TreeGrafter"/>
</dbReference>
<dbReference type="InterPro" id="IPR001789">
    <property type="entry name" value="Sig_transdc_resp-reg_receiver"/>
</dbReference>
<dbReference type="OrthoDB" id="9790442at2"/>
<dbReference type="GO" id="GO:0000156">
    <property type="term" value="F:phosphorelay response regulator activity"/>
    <property type="evidence" value="ECO:0007669"/>
    <property type="project" value="TreeGrafter"/>
</dbReference>
<dbReference type="PANTHER" id="PTHR48111:SF2">
    <property type="entry name" value="RESPONSE REGULATOR SAER"/>
    <property type="match status" value="1"/>
</dbReference>
<dbReference type="SUPFAM" id="SSF52172">
    <property type="entry name" value="CheY-like"/>
    <property type="match status" value="1"/>
</dbReference>
<dbReference type="InParanoid" id="A0A5R8QEP3"/>
<keyword evidence="2" id="KW-0902">Two-component regulatory system</keyword>
<dbReference type="InterPro" id="IPR011006">
    <property type="entry name" value="CheY-like_superfamily"/>
</dbReference>
<keyword evidence="3" id="KW-0805">Transcription regulation</keyword>
<dbReference type="FunFam" id="1.10.10.10:FF:000018">
    <property type="entry name" value="DNA-binding response regulator ResD"/>
    <property type="match status" value="1"/>
</dbReference>
<accession>A0A5R8QEP3</accession>
<dbReference type="Pfam" id="PF00486">
    <property type="entry name" value="Trans_reg_C"/>
    <property type="match status" value="1"/>
</dbReference>
<feature type="domain" description="OmpR/PhoB-type" evidence="9">
    <location>
        <begin position="128"/>
        <end position="227"/>
    </location>
</feature>
<keyword evidence="11" id="KW-1185">Reference proteome</keyword>
<feature type="DNA-binding region" description="OmpR/PhoB-type" evidence="7">
    <location>
        <begin position="128"/>
        <end position="227"/>
    </location>
</feature>
<evidence type="ECO:0000313" key="10">
    <source>
        <dbReference type="EMBL" id="TLG75412.1"/>
    </source>
</evidence>
<evidence type="ECO:0000313" key="11">
    <source>
        <dbReference type="Proteomes" id="UP000306912"/>
    </source>
</evidence>
<dbReference type="Gene3D" id="3.40.50.2300">
    <property type="match status" value="1"/>
</dbReference>
<name>A0A5R8QEP3_9FIRM</name>
<reference evidence="10 11" key="1">
    <citation type="submission" date="2019-05" db="EMBL/GenBank/DDBJ databases">
        <title>Culicoidintestinum kansasii gen. nov., sp. nov. from the gastrointestinal tract of the biting midge, Culicoides sonorensis.</title>
        <authorList>
            <person name="Neupane S."/>
            <person name="Ghosh A."/>
            <person name="Gunther S."/>
            <person name="Martin K."/>
            <person name="Zurek L."/>
        </authorList>
    </citation>
    <scope>NUCLEOTIDE SEQUENCE [LARGE SCALE GENOMIC DNA]</scope>
    <source>
        <strain evidence="10 11">CS-1</strain>
    </source>
</reference>
<dbReference type="PROSITE" id="PS50110">
    <property type="entry name" value="RESPONSE_REGULATORY"/>
    <property type="match status" value="1"/>
</dbReference>
<dbReference type="CDD" id="cd00383">
    <property type="entry name" value="trans_reg_C"/>
    <property type="match status" value="1"/>
</dbReference>
<dbReference type="PROSITE" id="PS51755">
    <property type="entry name" value="OMPR_PHOB"/>
    <property type="match status" value="1"/>
</dbReference>
<evidence type="ECO:0000256" key="5">
    <source>
        <dbReference type="ARBA" id="ARBA00023163"/>
    </source>
</evidence>
<dbReference type="Gene3D" id="6.10.250.690">
    <property type="match status" value="1"/>
</dbReference>
<dbReference type="InterPro" id="IPR039420">
    <property type="entry name" value="WalR-like"/>
</dbReference>
<evidence type="ECO:0000256" key="4">
    <source>
        <dbReference type="ARBA" id="ARBA00023125"/>
    </source>
</evidence>
<evidence type="ECO:0000256" key="1">
    <source>
        <dbReference type="ARBA" id="ARBA00022553"/>
    </source>
</evidence>
<evidence type="ECO:0000256" key="6">
    <source>
        <dbReference type="PROSITE-ProRule" id="PRU00169"/>
    </source>
</evidence>
<dbReference type="SMART" id="SM00448">
    <property type="entry name" value="REC"/>
    <property type="match status" value="1"/>
</dbReference>
<keyword evidence="5" id="KW-0804">Transcription</keyword>
<feature type="modified residue" description="4-aspartylphosphate" evidence="6">
    <location>
        <position position="52"/>
    </location>
</feature>
<evidence type="ECO:0000259" key="8">
    <source>
        <dbReference type="PROSITE" id="PS50110"/>
    </source>
</evidence>
<dbReference type="GO" id="GO:0032993">
    <property type="term" value="C:protein-DNA complex"/>
    <property type="evidence" value="ECO:0007669"/>
    <property type="project" value="TreeGrafter"/>
</dbReference>
<organism evidence="10 11">
    <name type="scientific">Culicoidibacter larvae</name>
    <dbReference type="NCBI Taxonomy" id="2579976"/>
    <lineage>
        <taxon>Bacteria</taxon>
        <taxon>Bacillati</taxon>
        <taxon>Bacillota</taxon>
        <taxon>Culicoidibacteria</taxon>
        <taxon>Culicoidibacterales</taxon>
        <taxon>Culicoidibacteraceae</taxon>
        <taxon>Culicoidibacter</taxon>
    </lineage>
</organism>
<evidence type="ECO:0000256" key="7">
    <source>
        <dbReference type="PROSITE-ProRule" id="PRU01091"/>
    </source>
</evidence>
<dbReference type="InterPro" id="IPR001867">
    <property type="entry name" value="OmpR/PhoB-type_DNA-bd"/>
</dbReference>
<evidence type="ECO:0000259" key="9">
    <source>
        <dbReference type="PROSITE" id="PS51755"/>
    </source>
</evidence>
<dbReference type="SMART" id="SM00862">
    <property type="entry name" value="Trans_reg_C"/>
    <property type="match status" value="1"/>
</dbReference>
<dbReference type="GO" id="GO:0006355">
    <property type="term" value="P:regulation of DNA-templated transcription"/>
    <property type="evidence" value="ECO:0007669"/>
    <property type="project" value="InterPro"/>
</dbReference>
<gene>
    <name evidence="10" type="ORF">FEZ08_05015</name>
</gene>
<dbReference type="PANTHER" id="PTHR48111">
    <property type="entry name" value="REGULATOR OF RPOS"/>
    <property type="match status" value="1"/>
</dbReference>
<evidence type="ECO:0000256" key="3">
    <source>
        <dbReference type="ARBA" id="ARBA00023015"/>
    </source>
</evidence>
<dbReference type="EMBL" id="VBWP01000003">
    <property type="protein sequence ID" value="TLG75412.1"/>
    <property type="molecule type" value="Genomic_DNA"/>
</dbReference>
<feature type="domain" description="Response regulatory" evidence="8">
    <location>
        <begin position="4"/>
        <end position="116"/>
    </location>
</feature>
<sequence length="227" mass="26328">MKKTILIVDDDLEIMNLIELYLGDEYQVVKYPEGLPALRYIETHQVHLAVLDVMLPDIDGFSLCQKIREQYFFPIIMLTAKIEDFDRINGLMLGADDYMTKPFNPLELVARIKSQLRRMNQYNINAVNEELYLDGLLINKSTHTCSIDDKPLNLTPLEFDILWYLASNAGEVISSEDLFEAVWKEKYLDNNNTVMTHISRIRDKIGEVASYKKIIQTVWGVGYKIEK</sequence>
<keyword evidence="4 7" id="KW-0238">DNA-binding</keyword>
<keyword evidence="1 6" id="KW-0597">Phosphoprotein</keyword>